<evidence type="ECO:0000259" key="7">
    <source>
        <dbReference type="Pfam" id="PF14322"/>
    </source>
</evidence>
<dbReference type="Gene3D" id="1.25.40.390">
    <property type="match status" value="1"/>
</dbReference>
<evidence type="ECO:0000256" key="4">
    <source>
        <dbReference type="ARBA" id="ARBA00023136"/>
    </source>
</evidence>
<keyword evidence="5" id="KW-0998">Cell outer membrane</keyword>
<feature type="domain" description="SusD-like N-terminal" evidence="7">
    <location>
        <begin position="81"/>
        <end position="210"/>
    </location>
</feature>
<reference evidence="8 9" key="1">
    <citation type="submission" date="2020-03" db="EMBL/GenBank/DDBJ databases">
        <title>Genomic analysis of Bacteroides faecium CBA7301.</title>
        <authorList>
            <person name="Kim J."/>
            <person name="Roh S.W."/>
        </authorList>
    </citation>
    <scope>NUCLEOTIDE SEQUENCE [LARGE SCALE GENOMIC DNA]</scope>
    <source>
        <strain evidence="8 9">CBA7301</strain>
    </source>
</reference>
<evidence type="ECO:0000256" key="5">
    <source>
        <dbReference type="ARBA" id="ARBA00023237"/>
    </source>
</evidence>
<dbReference type="AlphaFoldDB" id="A0A6H0KJ47"/>
<comment type="similarity">
    <text evidence="2">Belongs to the SusD family.</text>
</comment>
<evidence type="ECO:0000313" key="8">
    <source>
        <dbReference type="EMBL" id="QIU93432.1"/>
    </source>
</evidence>
<evidence type="ECO:0000256" key="2">
    <source>
        <dbReference type="ARBA" id="ARBA00006275"/>
    </source>
</evidence>
<dbReference type="Pfam" id="PF07980">
    <property type="entry name" value="SusD_RagB"/>
    <property type="match status" value="1"/>
</dbReference>
<keyword evidence="3" id="KW-0732">Signal</keyword>
<dbReference type="GO" id="GO:0009279">
    <property type="term" value="C:cell outer membrane"/>
    <property type="evidence" value="ECO:0007669"/>
    <property type="project" value="UniProtKB-SubCell"/>
</dbReference>
<gene>
    <name evidence="8" type="ORF">BacF7301_04355</name>
</gene>
<dbReference type="Proteomes" id="UP000501780">
    <property type="component" value="Chromosome"/>
</dbReference>
<protein>
    <submittedName>
        <fullName evidence="8">RagB/SusD family nutrient uptake outer membrane protein</fullName>
    </submittedName>
</protein>
<evidence type="ECO:0000256" key="3">
    <source>
        <dbReference type="ARBA" id="ARBA00022729"/>
    </source>
</evidence>
<proteinExistence type="inferred from homology"/>
<dbReference type="KEGG" id="bfc:BacF7301_04355"/>
<evidence type="ECO:0000313" key="9">
    <source>
        <dbReference type="Proteomes" id="UP000501780"/>
    </source>
</evidence>
<dbReference type="InterPro" id="IPR012944">
    <property type="entry name" value="SusD_RagB_dom"/>
</dbReference>
<comment type="subcellular location">
    <subcellularLocation>
        <location evidence="1">Cell outer membrane</location>
    </subcellularLocation>
</comment>
<organism evidence="8 9">
    <name type="scientific">Bacteroides faecium</name>
    <dbReference type="NCBI Taxonomy" id="2715212"/>
    <lineage>
        <taxon>Bacteria</taxon>
        <taxon>Pseudomonadati</taxon>
        <taxon>Bacteroidota</taxon>
        <taxon>Bacteroidia</taxon>
        <taxon>Bacteroidales</taxon>
        <taxon>Bacteroidaceae</taxon>
        <taxon>Bacteroides</taxon>
    </lineage>
</organism>
<evidence type="ECO:0000256" key="1">
    <source>
        <dbReference type="ARBA" id="ARBA00004442"/>
    </source>
</evidence>
<keyword evidence="9" id="KW-1185">Reference proteome</keyword>
<keyword evidence="4" id="KW-0472">Membrane</keyword>
<dbReference type="Pfam" id="PF14322">
    <property type="entry name" value="SusD-like_3"/>
    <property type="match status" value="1"/>
</dbReference>
<feature type="domain" description="RagB/SusD" evidence="6">
    <location>
        <begin position="286"/>
        <end position="571"/>
    </location>
</feature>
<dbReference type="SUPFAM" id="SSF48452">
    <property type="entry name" value="TPR-like"/>
    <property type="match status" value="1"/>
</dbReference>
<sequence>MKRHINSILLLVVLLVQASCINNLLDYPATTKISADTFWETTEDAEKGVNAVYNAMRNAFGLFYRLDCYPNADLVYFQNANSQSITSDYWNKCYASINRANNAIVQLRRMQSEAVTEKDLNLLKRYEGEVRFIRALHYALMIDLYGDVQYLDHVPTQEEAYSIARTPITQVRDFIMEDYDYAISVLPDSYESSDDQGRATKVAAYAFKGKLELFWACWKKNGRPEVDNFQQSESEAKEYYEKAIGNFKEVMKPAYNLQLFKDGAPGEYVNPNYLQLFTLENEKCSEVIFSIQYGGPNIGQGEEFVKIFGNRSVLNGWANMQPTNYLVNLYQSTKTGDYVEPVVLNKNQNLTNGSANPKTYEGRDYRMRGTIVWNGQKMRTITPDGMTIGDSVPFMFGNKNGYLDYNDSRTGYMFRKFVRQYAGYSRSNGPQDFYLMRLPDVWLMYCEAMNELYGPSDELFTLIDKIRGRGKLPALNREKFKTKETFFGAVKQERAVEFVAEGQRFFDLRRWRLAEKVWDYPNGRELRSTLNDFIQDQYKNATDRTFPRYYIYNIPEDERVLNPNLTQNKPWL</sequence>
<dbReference type="InterPro" id="IPR011990">
    <property type="entry name" value="TPR-like_helical_dom_sf"/>
</dbReference>
<dbReference type="InterPro" id="IPR033985">
    <property type="entry name" value="SusD-like_N"/>
</dbReference>
<dbReference type="RefSeq" id="WP_167960577.1">
    <property type="nucleotide sequence ID" value="NZ_CP050831.1"/>
</dbReference>
<accession>A0A6H0KJ47</accession>
<dbReference type="EMBL" id="CP050831">
    <property type="protein sequence ID" value="QIU93432.1"/>
    <property type="molecule type" value="Genomic_DNA"/>
</dbReference>
<name>A0A6H0KJ47_9BACE</name>
<evidence type="ECO:0000259" key="6">
    <source>
        <dbReference type="Pfam" id="PF07980"/>
    </source>
</evidence>